<organism evidence="1 2">
    <name type="scientific">Clostridium hominis</name>
    <dbReference type="NCBI Taxonomy" id="2763036"/>
    <lineage>
        <taxon>Bacteria</taxon>
        <taxon>Bacillati</taxon>
        <taxon>Bacillota</taxon>
        <taxon>Clostridia</taxon>
        <taxon>Eubacteriales</taxon>
        <taxon>Clostridiaceae</taxon>
        <taxon>Clostridium</taxon>
    </lineage>
</organism>
<proteinExistence type="predicted"/>
<name>A0ABR7DHM6_9CLOT</name>
<dbReference type="SUPFAM" id="SSF158397">
    <property type="entry name" value="TM1646-like"/>
    <property type="match status" value="1"/>
</dbReference>
<reference evidence="1 2" key="1">
    <citation type="submission" date="2020-08" db="EMBL/GenBank/DDBJ databases">
        <title>Genome public.</title>
        <authorList>
            <person name="Liu C."/>
            <person name="Sun Q."/>
        </authorList>
    </citation>
    <scope>NUCLEOTIDE SEQUENCE [LARGE SCALE GENOMIC DNA]</scope>
    <source>
        <strain evidence="1 2">NSJ-6</strain>
    </source>
</reference>
<dbReference type="RefSeq" id="WP_186861078.1">
    <property type="nucleotide sequence ID" value="NZ_JACOOO010000047.1"/>
</dbReference>
<sequence length="140" mass="16570">MKIEGVNINRNIELKDKVIGNKQQFSDSFMKSYKSATKEELENYIKDIKKKGNRLIVTKSYNDVKNYKETIKKYLKTVVDYTYTLNKNISFWENQYYSTVETINERLESLTQELLKEEKENLDISSTIDSIQGLLLDIYK</sequence>
<evidence type="ECO:0000313" key="2">
    <source>
        <dbReference type="Proteomes" id="UP000596929"/>
    </source>
</evidence>
<dbReference type="Proteomes" id="UP000596929">
    <property type="component" value="Unassembled WGS sequence"/>
</dbReference>
<evidence type="ECO:0000313" key="1">
    <source>
        <dbReference type="EMBL" id="MBC5630930.1"/>
    </source>
</evidence>
<dbReference type="Gene3D" id="1.20.120.490">
    <property type="entry name" value="Hypothetical protein TM1646-like domain"/>
    <property type="match status" value="1"/>
</dbReference>
<protein>
    <submittedName>
        <fullName evidence="1">YaaR family protein</fullName>
    </submittedName>
</protein>
<accession>A0ABR7DHM6</accession>
<dbReference type="EMBL" id="JACOOO010000047">
    <property type="protein sequence ID" value="MBC5630930.1"/>
    <property type="molecule type" value="Genomic_DNA"/>
</dbReference>
<dbReference type="Pfam" id="PF03885">
    <property type="entry name" value="DUF327"/>
    <property type="match status" value="1"/>
</dbReference>
<keyword evidence="2" id="KW-1185">Reference proteome</keyword>
<dbReference type="InterPro" id="IPR024042">
    <property type="entry name" value="TM1646-like_dom_sf"/>
</dbReference>
<dbReference type="InterPro" id="IPR005585">
    <property type="entry name" value="DUF327"/>
</dbReference>
<gene>
    <name evidence="1" type="ORF">H8S20_19060</name>
</gene>
<comment type="caution">
    <text evidence="1">The sequence shown here is derived from an EMBL/GenBank/DDBJ whole genome shotgun (WGS) entry which is preliminary data.</text>
</comment>